<dbReference type="EMBL" id="MHCQ01000024">
    <property type="protein sequence ID" value="OGY24451.1"/>
    <property type="molecule type" value="Genomic_DNA"/>
</dbReference>
<feature type="domain" description="Metallo-beta-lactamase" evidence="2">
    <location>
        <begin position="67"/>
        <end position="261"/>
    </location>
</feature>
<name>A0A1G1W9Z6_9BACT</name>
<dbReference type="SUPFAM" id="SSF56281">
    <property type="entry name" value="Metallo-hydrolase/oxidoreductase"/>
    <property type="match status" value="1"/>
</dbReference>
<dbReference type="PANTHER" id="PTHR30619:SF1">
    <property type="entry name" value="RECOMBINATION PROTEIN 2"/>
    <property type="match status" value="1"/>
</dbReference>
<dbReference type="Proteomes" id="UP000177103">
    <property type="component" value="Unassembled WGS sequence"/>
</dbReference>
<dbReference type="InterPro" id="IPR036866">
    <property type="entry name" value="RibonucZ/Hydroxyglut_hydro"/>
</dbReference>
<dbReference type="CDD" id="cd07731">
    <property type="entry name" value="ComA-like_MBL-fold"/>
    <property type="match status" value="1"/>
</dbReference>
<evidence type="ECO:0000313" key="3">
    <source>
        <dbReference type="EMBL" id="OGY24451.1"/>
    </source>
</evidence>
<sequence length="307" mass="33950">MKGLINESSSSAESRNPLAGVSFFLMRNKNLGRVIVLAAGFLIIAVFSIFNNLPDGKVHIKFYDVGQGDSIFIRTPAGHKILVDGGPDNKVLSYLGEDLPFWDRSLDLVISTHPHSDHLTGLLEVLKRYKVKKVLLGKMSHTTDQYLEFLKLIKDRGVPTDSPKKGDKISLDDDVNLKFLSPKGYSGEETDLNLSSLVFLLSFRDFEVLLTGDASKESQPYGQNLGQIDVLKVPHHGSKDALDSNFLKTLKPKLAIISVGKDNRFGHPAQNTLETLENLRVETLRTDLDGTVEIDNLGLVSDHKVSK</sequence>
<proteinExistence type="predicted"/>
<protein>
    <recommendedName>
        <fullName evidence="2">Metallo-beta-lactamase domain-containing protein</fullName>
    </recommendedName>
</protein>
<dbReference type="Pfam" id="PF00753">
    <property type="entry name" value="Lactamase_B"/>
    <property type="match status" value="1"/>
</dbReference>
<evidence type="ECO:0000256" key="1">
    <source>
        <dbReference type="SAM" id="Phobius"/>
    </source>
</evidence>
<keyword evidence="1" id="KW-0812">Transmembrane</keyword>
<dbReference type="AlphaFoldDB" id="A0A1G1W9Z6"/>
<dbReference type="InterPro" id="IPR035681">
    <property type="entry name" value="ComA-like_MBL"/>
</dbReference>
<keyword evidence="1" id="KW-0472">Membrane</keyword>
<dbReference type="PANTHER" id="PTHR30619">
    <property type="entry name" value="DNA INTERNALIZATION/COMPETENCE PROTEIN COMEC/REC2"/>
    <property type="match status" value="1"/>
</dbReference>
<reference evidence="3 4" key="1">
    <citation type="journal article" date="2016" name="Nat. Commun.">
        <title>Thousands of microbial genomes shed light on interconnected biogeochemical processes in an aquifer system.</title>
        <authorList>
            <person name="Anantharaman K."/>
            <person name="Brown C.T."/>
            <person name="Hug L.A."/>
            <person name="Sharon I."/>
            <person name="Castelle C.J."/>
            <person name="Probst A.J."/>
            <person name="Thomas B.C."/>
            <person name="Singh A."/>
            <person name="Wilkins M.J."/>
            <person name="Karaoz U."/>
            <person name="Brodie E.L."/>
            <person name="Williams K.H."/>
            <person name="Hubbard S.S."/>
            <person name="Banfield J.F."/>
        </authorList>
    </citation>
    <scope>NUCLEOTIDE SEQUENCE [LARGE SCALE GENOMIC DNA]</scope>
</reference>
<dbReference type="InterPro" id="IPR001279">
    <property type="entry name" value="Metallo-B-lactamas"/>
</dbReference>
<accession>A0A1G1W9Z6</accession>
<dbReference type="SMART" id="SM00849">
    <property type="entry name" value="Lactamase_B"/>
    <property type="match status" value="1"/>
</dbReference>
<keyword evidence="1" id="KW-1133">Transmembrane helix</keyword>
<evidence type="ECO:0000313" key="4">
    <source>
        <dbReference type="Proteomes" id="UP000177103"/>
    </source>
</evidence>
<evidence type="ECO:0000259" key="2">
    <source>
        <dbReference type="SMART" id="SM00849"/>
    </source>
</evidence>
<gene>
    <name evidence="3" type="ORF">A2Y57_03775</name>
</gene>
<dbReference type="Gene3D" id="3.60.15.10">
    <property type="entry name" value="Ribonuclease Z/Hydroxyacylglutathione hydrolase-like"/>
    <property type="match status" value="1"/>
</dbReference>
<feature type="transmembrane region" description="Helical" evidence="1">
    <location>
        <begin position="31"/>
        <end position="50"/>
    </location>
</feature>
<dbReference type="InterPro" id="IPR052159">
    <property type="entry name" value="Competence_DNA_uptake"/>
</dbReference>
<organism evidence="3 4">
    <name type="scientific">Candidatus Woykebacteria bacterium RBG_13_40_7b</name>
    <dbReference type="NCBI Taxonomy" id="1802594"/>
    <lineage>
        <taxon>Bacteria</taxon>
        <taxon>Candidatus Woykeibacteriota</taxon>
    </lineage>
</organism>
<comment type="caution">
    <text evidence="3">The sequence shown here is derived from an EMBL/GenBank/DDBJ whole genome shotgun (WGS) entry which is preliminary data.</text>
</comment>